<protein>
    <submittedName>
        <fullName evidence="2">DUF5664 domain-containing protein</fullName>
    </submittedName>
</protein>
<evidence type="ECO:0000313" key="3">
    <source>
        <dbReference type="Proteomes" id="UP001254848"/>
    </source>
</evidence>
<dbReference type="RefSeq" id="WP_413778606.1">
    <property type="nucleotide sequence ID" value="NZ_JAUOZS010000001.1"/>
</dbReference>
<evidence type="ECO:0000259" key="1">
    <source>
        <dbReference type="Pfam" id="PF18909"/>
    </source>
</evidence>
<reference evidence="2 3" key="1">
    <citation type="submission" date="2023-07" db="EMBL/GenBank/DDBJ databases">
        <title>The novel representative of Negativicutes class, Anaeroselena agilis gen. nov. sp. nov.</title>
        <authorList>
            <person name="Prokofeva M.I."/>
            <person name="Elcheninov A.G."/>
            <person name="Klyukina A."/>
            <person name="Kublanov I.V."/>
            <person name="Frolov E.N."/>
            <person name="Podosokorskaya O.A."/>
        </authorList>
    </citation>
    <scope>NUCLEOTIDE SEQUENCE [LARGE SCALE GENOMIC DNA]</scope>
    <source>
        <strain evidence="2 3">4137-cl</strain>
    </source>
</reference>
<dbReference type="EMBL" id="JAUOZS010000001">
    <property type="protein sequence ID" value="MDT8900046.1"/>
    <property type="molecule type" value="Genomic_DNA"/>
</dbReference>
<dbReference type="Pfam" id="PF18909">
    <property type="entry name" value="dGTP_diPhyd_N"/>
    <property type="match status" value="1"/>
</dbReference>
<dbReference type="InterPro" id="IPR044038">
    <property type="entry name" value="dATP/dGTP_diPOhydrolase_N"/>
</dbReference>
<feature type="domain" description="dATP/dGTP diphosphohydrolase N-terminal" evidence="1">
    <location>
        <begin position="24"/>
        <end position="106"/>
    </location>
</feature>
<proteinExistence type="predicted"/>
<keyword evidence="3" id="KW-1185">Reference proteome</keyword>
<name>A0ABU3NTA2_9FIRM</name>
<accession>A0ABU3NTA2</accession>
<sequence length="158" mass="17295">MKLITQTTTWVPGVGPDAPTVVNGKGAKQSKCLYKFTDFDPRHVLRVAAVSAKGFTKYGPRNYLGIPTLEHIDHALTHINAFLAGDPQEDHLAHAICRLYFAMATKELDADQAPAAEGCAHMTESCPAVCKSDSDDPCPVPWTRAMIEAINTKREFLK</sequence>
<organism evidence="2 3">
    <name type="scientific">Anaeroselena agilis</name>
    <dbReference type="NCBI Taxonomy" id="3063788"/>
    <lineage>
        <taxon>Bacteria</taxon>
        <taxon>Bacillati</taxon>
        <taxon>Bacillota</taxon>
        <taxon>Negativicutes</taxon>
        <taxon>Acetonemataceae</taxon>
        <taxon>Anaeroselena</taxon>
    </lineage>
</organism>
<comment type="caution">
    <text evidence="2">The sequence shown here is derived from an EMBL/GenBank/DDBJ whole genome shotgun (WGS) entry which is preliminary data.</text>
</comment>
<evidence type="ECO:0000313" key="2">
    <source>
        <dbReference type="EMBL" id="MDT8900046.1"/>
    </source>
</evidence>
<dbReference type="Proteomes" id="UP001254848">
    <property type="component" value="Unassembled WGS sequence"/>
</dbReference>
<gene>
    <name evidence="2" type="ORF">Q4T40_02195</name>
</gene>